<dbReference type="InterPro" id="IPR016071">
    <property type="entry name" value="Staphylococal_nuclease_OB-fold"/>
</dbReference>
<keyword evidence="3" id="KW-1185">Reference proteome</keyword>
<sequence length="107" mass="12289">MVRPVDGDTFEVDRYRVRLIGWDSPETDPHAGCQAEHDLGVRVVDEVRNLFQQADQVQVLIRGRDQYGRARAHIYLDGEHVGYLLSRKGLAKAWNEDRGDAQPNWCN</sequence>
<dbReference type="SUPFAM" id="SSF50199">
    <property type="entry name" value="Staphylococcal nuclease"/>
    <property type="match status" value="1"/>
</dbReference>
<dbReference type="RefSeq" id="WP_377381228.1">
    <property type="nucleotide sequence ID" value="NZ_JBHSSW010000066.1"/>
</dbReference>
<accession>A0ABW1SDZ5</accession>
<comment type="caution">
    <text evidence="2">The sequence shown here is derived from an EMBL/GenBank/DDBJ whole genome shotgun (WGS) entry which is preliminary data.</text>
</comment>
<name>A0ABW1SDZ5_9PROT</name>
<dbReference type="Gene3D" id="2.40.50.90">
    <property type="match status" value="1"/>
</dbReference>
<gene>
    <name evidence="2" type="ORF">ACFQDM_17030</name>
</gene>
<dbReference type="EMBL" id="JBHSSW010000066">
    <property type="protein sequence ID" value="MFC6199785.1"/>
    <property type="molecule type" value="Genomic_DNA"/>
</dbReference>
<dbReference type="Proteomes" id="UP001596303">
    <property type="component" value="Unassembled WGS sequence"/>
</dbReference>
<protein>
    <submittedName>
        <fullName evidence="2">Thermonuclease family protein</fullName>
    </submittedName>
</protein>
<proteinExistence type="predicted"/>
<feature type="domain" description="TNase-like" evidence="1">
    <location>
        <begin position="1"/>
        <end position="107"/>
    </location>
</feature>
<dbReference type="InterPro" id="IPR035437">
    <property type="entry name" value="SNase_OB-fold_sf"/>
</dbReference>
<reference evidence="3" key="1">
    <citation type="journal article" date="2019" name="Int. J. Syst. Evol. Microbiol.">
        <title>The Global Catalogue of Microorganisms (GCM) 10K type strain sequencing project: providing services to taxonomists for standard genome sequencing and annotation.</title>
        <authorList>
            <consortium name="The Broad Institute Genomics Platform"/>
            <consortium name="The Broad Institute Genome Sequencing Center for Infectious Disease"/>
            <person name="Wu L."/>
            <person name="Ma J."/>
        </authorList>
    </citation>
    <scope>NUCLEOTIDE SEQUENCE [LARGE SCALE GENOMIC DNA]</scope>
    <source>
        <strain evidence="3">CGMCC-1.15741</strain>
    </source>
</reference>
<evidence type="ECO:0000313" key="3">
    <source>
        <dbReference type="Proteomes" id="UP001596303"/>
    </source>
</evidence>
<evidence type="ECO:0000313" key="2">
    <source>
        <dbReference type="EMBL" id="MFC6199785.1"/>
    </source>
</evidence>
<dbReference type="Pfam" id="PF00565">
    <property type="entry name" value="SNase"/>
    <property type="match status" value="1"/>
</dbReference>
<evidence type="ECO:0000259" key="1">
    <source>
        <dbReference type="PROSITE" id="PS50830"/>
    </source>
</evidence>
<dbReference type="PROSITE" id="PS50830">
    <property type="entry name" value="TNASE_3"/>
    <property type="match status" value="1"/>
</dbReference>
<organism evidence="2 3">
    <name type="scientific">Ponticaulis profundi</name>
    <dbReference type="NCBI Taxonomy" id="2665222"/>
    <lineage>
        <taxon>Bacteria</taxon>
        <taxon>Pseudomonadati</taxon>
        <taxon>Pseudomonadota</taxon>
        <taxon>Alphaproteobacteria</taxon>
        <taxon>Hyphomonadales</taxon>
        <taxon>Hyphomonadaceae</taxon>
        <taxon>Ponticaulis</taxon>
    </lineage>
</organism>